<dbReference type="InterPro" id="IPR050281">
    <property type="entry name" value="Flavin_monoamine_oxidase"/>
</dbReference>
<reference evidence="3" key="2">
    <citation type="journal article" date="2023" name="IMA Fungus">
        <title>Comparative genomic study of the Penicillium genus elucidates a diverse pangenome and 15 lateral gene transfer events.</title>
        <authorList>
            <person name="Petersen C."/>
            <person name="Sorensen T."/>
            <person name="Nielsen M.R."/>
            <person name="Sondergaard T.E."/>
            <person name="Sorensen J.L."/>
            <person name="Fitzpatrick D.A."/>
            <person name="Frisvad J.C."/>
            <person name="Nielsen K.L."/>
        </authorList>
    </citation>
    <scope>NUCLEOTIDE SEQUENCE</scope>
    <source>
        <strain evidence="3">IBT 16125</strain>
    </source>
</reference>
<dbReference type="GO" id="GO:0001716">
    <property type="term" value="F:L-amino-acid oxidase activity"/>
    <property type="evidence" value="ECO:0007669"/>
    <property type="project" value="TreeGrafter"/>
</dbReference>
<dbReference type="InterPro" id="IPR002937">
    <property type="entry name" value="Amino_oxidase"/>
</dbReference>
<dbReference type="EMBL" id="JAPVEA010000006">
    <property type="protein sequence ID" value="KAJ5450627.1"/>
    <property type="molecule type" value="Genomic_DNA"/>
</dbReference>
<comment type="caution">
    <text evidence="3">The sequence shown here is derived from an EMBL/GenBank/DDBJ whole genome shotgun (WGS) entry which is preliminary data.</text>
</comment>
<dbReference type="SUPFAM" id="SSF54373">
    <property type="entry name" value="FAD-linked reductases, C-terminal domain"/>
    <property type="match status" value="1"/>
</dbReference>
<dbReference type="PANTHER" id="PTHR10742">
    <property type="entry name" value="FLAVIN MONOAMINE OXIDASE"/>
    <property type="match status" value="1"/>
</dbReference>
<dbReference type="GO" id="GO:0009063">
    <property type="term" value="P:amino acid catabolic process"/>
    <property type="evidence" value="ECO:0007669"/>
    <property type="project" value="TreeGrafter"/>
</dbReference>
<keyword evidence="4" id="KW-1185">Reference proteome</keyword>
<dbReference type="AlphaFoldDB" id="A0AAD6G2A7"/>
<dbReference type="PANTHER" id="PTHR10742:SF342">
    <property type="entry name" value="AMINE OXIDASE"/>
    <property type="match status" value="1"/>
</dbReference>
<accession>A0AAD6G2A7</accession>
<dbReference type="SUPFAM" id="SSF51905">
    <property type="entry name" value="FAD/NAD(P)-binding domain"/>
    <property type="match status" value="1"/>
</dbReference>
<feature type="domain" description="Amine oxidase" evidence="2">
    <location>
        <begin position="78"/>
        <end position="567"/>
    </location>
</feature>
<evidence type="ECO:0000313" key="4">
    <source>
        <dbReference type="Proteomes" id="UP001213681"/>
    </source>
</evidence>
<feature type="chain" id="PRO_5042159229" description="Amine oxidase domain-containing protein" evidence="1">
    <location>
        <begin position="24"/>
        <end position="599"/>
    </location>
</feature>
<evidence type="ECO:0000313" key="3">
    <source>
        <dbReference type="EMBL" id="KAJ5450627.1"/>
    </source>
</evidence>
<name>A0AAD6G2A7_9EURO</name>
<reference evidence="3" key="1">
    <citation type="submission" date="2022-12" db="EMBL/GenBank/DDBJ databases">
        <authorList>
            <person name="Petersen C."/>
        </authorList>
    </citation>
    <scope>NUCLEOTIDE SEQUENCE</scope>
    <source>
        <strain evidence="3">IBT 16125</strain>
    </source>
</reference>
<protein>
    <recommendedName>
        <fullName evidence="2">Amine oxidase domain-containing protein</fullName>
    </recommendedName>
</protein>
<dbReference type="InterPro" id="IPR036188">
    <property type="entry name" value="FAD/NAD-bd_sf"/>
</dbReference>
<dbReference type="Gene3D" id="3.50.50.60">
    <property type="entry name" value="FAD/NAD(P)-binding domain"/>
    <property type="match status" value="1"/>
</dbReference>
<evidence type="ECO:0000256" key="1">
    <source>
        <dbReference type="SAM" id="SignalP"/>
    </source>
</evidence>
<gene>
    <name evidence="3" type="ORF">N7458_007076</name>
</gene>
<dbReference type="Pfam" id="PF01593">
    <property type="entry name" value="Amino_oxidase"/>
    <property type="match status" value="1"/>
</dbReference>
<dbReference type="RefSeq" id="XP_056766162.1">
    <property type="nucleotide sequence ID" value="XM_056910458.1"/>
</dbReference>
<keyword evidence="1" id="KW-0732">Signal</keyword>
<organism evidence="3 4">
    <name type="scientific">Penicillium daleae</name>
    <dbReference type="NCBI Taxonomy" id="63821"/>
    <lineage>
        <taxon>Eukaryota</taxon>
        <taxon>Fungi</taxon>
        <taxon>Dikarya</taxon>
        <taxon>Ascomycota</taxon>
        <taxon>Pezizomycotina</taxon>
        <taxon>Eurotiomycetes</taxon>
        <taxon>Eurotiomycetidae</taxon>
        <taxon>Eurotiales</taxon>
        <taxon>Aspergillaceae</taxon>
        <taxon>Penicillium</taxon>
    </lineage>
</organism>
<sequence length="599" mass="66434">MSHLYCLLVLGFLISLCVNGAQSSIDAGTARARLFRELISRAGVYNTFPPSASELLCDQECHPLSQPPRVGIIGAGAAGLYSALMLQSLDVDFEILEADGRAGGRIYTHYFDPEVSKKATPQEAAYYNYFDVGAMRIPVMPYMDRVIGSQNWSVVSYVNSHVREPADTIDLIPYIFATNNTFQLYNNISVHSGVNASAATFRVLTSEGGDIPPSDFADGNPDTIYNDAISELIVALEQNFDAGFNKLMEFDQVSVRAYFLQKGFTNAQINWLETIEEGTLSFDKASLAQAVIEQWIFTAAPLDSWVTINGGFERLIKGLLKVLRTQPKLYNRVTAIKPGRADSLTVVVNHTFEHSYDHVINTIPLGATRVLDTSALSDLHYNTTMAWRALAYDDAGKIGMWFKTRWWEDPDVLSMPFVGGQSSTDLPIRRCVYPSYGLEVNGAPGTMIASYTWSQDAARLAAFYRSATQEEFITHVVLEDMARLHNISVSFLQDQLIDTYLWDWYNHPYSDGAYALFAPAQFSDVLPALLRPSCKGRLHTAGEATSSGHAWVVGALNSAYRAVMEVLAVEGRKDLMEKMVNLWGSLDEVDLGWFESPSP</sequence>
<dbReference type="Proteomes" id="UP001213681">
    <property type="component" value="Unassembled WGS sequence"/>
</dbReference>
<dbReference type="Gene3D" id="1.20.1440.240">
    <property type="match status" value="1"/>
</dbReference>
<evidence type="ECO:0000259" key="2">
    <source>
        <dbReference type="Pfam" id="PF01593"/>
    </source>
</evidence>
<dbReference type="Gene3D" id="3.90.660.10">
    <property type="match status" value="1"/>
</dbReference>
<proteinExistence type="predicted"/>
<feature type="signal peptide" evidence="1">
    <location>
        <begin position="1"/>
        <end position="23"/>
    </location>
</feature>
<dbReference type="GeneID" id="81600701"/>